<protein>
    <submittedName>
        <fullName evidence="3">Uncharacterized protein</fullName>
    </submittedName>
</protein>
<dbReference type="AlphaFoldDB" id="A0A131Z9V6"/>
<evidence type="ECO:0000256" key="1">
    <source>
        <dbReference type="SAM" id="MobiDB-lite"/>
    </source>
</evidence>
<keyword evidence="2" id="KW-0812">Transmembrane</keyword>
<evidence type="ECO:0000313" key="3">
    <source>
        <dbReference type="EMBL" id="JAP87246.1"/>
    </source>
</evidence>
<dbReference type="EMBL" id="GEDV01001311">
    <property type="protein sequence ID" value="JAP87246.1"/>
    <property type="molecule type" value="Transcribed_RNA"/>
</dbReference>
<evidence type="ECO:0000256" key="2">
    <source>
        <dbReference type="SAM" id="Phobius"/>
    </source>
</evidence>
<organism evidence="3">
    <name type="scientific">Rhipicephalus appendiculatus</name>
    <name type="common">Brown ear tick</name>
    <dbReference type="NCBI Taxonomy" id="34631"/>
    <lineage>
        <taxon>Eukaryota</taxon>
        <taxon>Metazoa</taxon>
        <taxon>Ecdysozoa</taxon>
        <taxon>Arthropoda</taxon>
        <taxon>Chelicerata</taxon>
        <taxon>Arachnida</taxon>
        <taxon>Acari</taxon>
        <taxon>Parasitiformes</taxon>
        <taxon>Ixodida</taxon>
        <taxon>Ixodoidea</taxon>
        <taxon>Ixodidae</taxon>
        <taxon>Rhipicephalinae</taxon>
        <taxon>Rhipicephalus</taxon>
        <taxon>Rhipicephalus</taxon>
    </lineage>
</organism>
<name>A0A131Z9V6_RHIAP</name>
<accession>A0A131Z9V6</accession>
<keyword evidence="2" id="KW-1133">Transmembrane helix</keyword>
<proteinExistence type="predicted"/>
<sequence length="129" mass="14167">ARMLYSVQIHVYIAAPGRSEDRWERCDQTTAMRGSALVATIAFVVFASLLSPIQKGVPSFALAIPFPEPNPGVGISTGGRRPLMTSHKGKPRPPRTPAFPSDVRRLTKSQMKLVQSQLRNPQRYNPGGK</sequence>
<feature type="transmembrane region" description="Helical" evidence="2">
    <location>
        <begin position="31"/>
        <end position="50"/>
    </location>
</feature>
<reference evidence="3" key="1">
    <citation type="journal article" date="2016" name="Ticks Tick Borne Dis.">
        <title>De novo assembly and annotation of the salivary gland transcriptome of Rhipicephalus appendiculatus male and female ticks during blood feeding.</title>
        <authorList>
            <person name="de Castro M.H."/>
            <person name="de Klerk D."/>
            <person name="Pienaar R."/>
            <person name="Latif A.A."/>
            <person name="Rees D.J."/>
            <person name="Mans B.J."/>
        </authorList>
    </citation>
    <scope>NUCLEOTIDE SEQUENCE</scope>
    <source>
        <tissue evidence="3">Salivary glands</tissue>
    </source>
</reference>
<feature type="non-terminal residue" evidence="3">
    <location>
        <position position="1"/>
    </location>
</feature>
<keyword evidence="2" id="KW-0472">Membrane</keyword>
<feature type="region of interest" description="Disordered" evidence="1">
    <location>
        <begin position="71"/>
        <end position="106"/>
    </location>
</feature>